<name>A0AB39HPF5_9BACI</name>
<reference evidence="1" key="1">
    <citation type="submission" date="2024-07" db="EMBL/GenBank/DDBJ databases">
        <title>Halotolerant mesophilic bacterium Ornithinibacillus sp. 4-3, sp. nov., isolated from soil.</title>
        <authorList>
            <person name="Sidarenka A.V."/>
            <person name="Guliayeva D.E."/>
            <person name="Leanovich S.I."/>
            <person name="Hileuskaya K.S."/>
            <person name="Akhremchuk A.E."/>
            <person name="Sikolenko M.A."/>
            <person name="Valentovich L.N."/>
        </authorList>
    </citation>
    <scope>NUCLEOTIDE SEQUENCE</scope>
    <source>
        <strain evidence="1">4-3</strain>
    </source>
</reference>
<dbReference type="Pfam" id="PF03069">
    <property type="entry name" value="FmdA_AmdA"/>
    <property type="match status" value="2"/>
</dbReference>
<dbReference type="AlphaFoldDB" id="A0AB39HPF5"/>
<protein>
    <submittedName>
        <fullName evidence="1">Acetamidase/formamidase family protein</fullName>
    </submittedName>
</protein>
<gene>
    <name evidence="1" type="ORF">AB4Y30_07900</name>
</gene>
<accession>A0AB39HPF5</accession>
<proteinExistence type="predicted"/>
<dbReference type="InterPro" id="IPR004304">
    <property type="entry name" value="FmdA_AmdA"/>
</dbReference>
<dbReference type="SUPFAM" id="SSF141130">
    <property type="entry name" value="Acetamidase/Formamidase-like"/>
    <property type="match status" value="1"/>
</dbReference>
<evidence type="ECO:0000313" key="1">
    <source>
        <dbReference type="EMBL" id="XDK34261.1"/>
    </source>
</evidence>
<dbReference type="RefSeq" id="WP_368654938.1">
    <property type="nucleotide sequence ID" value="NZ_CP162599.1"/>
</dbReference>
<dbReference type="EMBL" id="CP162599">
    <property type="protein sequence ID" value="XDK34261.1"/>
    <property type="molecule type" value="Genomic_DNA"/>
</dbReference>
<sequence>MKIIPKEKFVISMSPEHEAVETVPSGSTVVFEAYDCFSNKLETTADKFSKVGWDKINPATGPLYVEGANPGDTLKVEILDIEIADQGVMATVPGLGSLKNRINEETTKIIPIRDGKAIFSEHIEIPIDPMIGVIGTAPKEGDIPTGSPGDHGANMDCKKITKGATLYLPVNVAGGMLAMGDAHAVMSDGEVLICGLEIPSKTTVKVTVLEGQEYPLPFLTNDTHLMTIAAADTLDEASVRATENMHAFLEEQVKLSAAEAGMLLSLVGDLKICQIVNPLKTTRMELPRNILEKYNITLK</sequence>
<dbReference type="PANTHER" id="PTHR31891:SF1">
    <property type="entry name" value="FORMAMIDASE C869.04-RELATED"/>
    <property type="match status" value="1"/>
</dbReference>
<dbReference type="Gene3D" id="2.40.10.120">
    <property type="match status" value="1"/>
</dbReference>
<dbReference type="Gene3D" id="3.10.28.20">
    <property type="entry name" value="Acetamidase/Formamidase-like domains"/>
    <property type="match status" value="1"/>
</dbReference>
<dbReference type="GO" id="GO:0016811">
    <property type="term" value="F:hydrolase activity, acting on carbon-nitrogen (but not peptide) bonds, in linear amides"/>
    <property type="evidence" value="ECO:0007669"/>
    <property type="project" value="InterPro"/>
</dbReference>
<dbReference type="PANTHER" id="PTHR31891">
    <property type="entry name" value="FORMAMIDASE C869.04-RELATED"/>
    <property type="match status" value="1"/>
</dbReference>
<organism evidence="1">
    <name type="scientific">Ornithinibacillus sp. 4-3</name>
    <dbReference type="NCBI Taxonomy" id="3231488"/>
    <lineage>
        <taxon>Bacteria</taxon>
        <taxon>Bacillati</taxon>
        <taxon>Bacillota</taxon>
        <taxon>Bacilli</taxon>
        <taxon>Bacillales</taxon>
        <taxon>Bacillaceae</taxon>
        <taxon>Ornithinibacillus</taxon>
    </lineage>
</organism>
<dbReference type="Gene3D" id="2.60.120.580">
    <property type="entry name" value="Acetamidase/Formamidase-like domains"/>
    <property type="match status" value="1"/>
</dbReference>